<gene>
    <name evidence="4" type="ORF">C1280_12260</name>
</gene>
<dbReference type="SUPFAM" id="SSF53448">
    <property type="entry name" value="Nucleotide-diphospho-sugar transferases"/>
    <property type="match status" value="1"/>
</dbReference>
<dbReference type="InterPro" id="IPR002618">
    <property type="entry name" value="UDPGP_fam"/>
</dbReference>
<keyword evidence="2" id="KW-0808">Transferase</keyword>
<evidence type="ECO:0000256" key="1">
    <source>
        <dbReference type="ARBA" id="ARBA00010401"/>
    </source>
</evidence>
<accession>A0A2Z3H7P0</accession>
<dbReference type="CDD" id="cd04193">
    <property type="entry name" value="UDPGlcNAc_PPase"/>
    <property type="match status" value="1"/>
</dbReference>
<dbReference type="OrthoDB" id="9806910at2"/>
<dbReference type="RefSeq" id="WP_010042557.1">
    <property type="nucleotide sequence ID" value="NZ_CP025958.1"/>
</dbReference>
<proteinExistence type="inferred from homology"/>
<dbReference type="Proteomes" id="UP000245802">
    <property type="component" value="Chromosome"/>
</dbReference>
<dbReference type="AlphaFoldDB" id="A0A2Z3H7P0"/>
<name>A0A2Z3H7P0_9BACT</name>
<evidence type="ECO:0000313" key="5">
    <source>
        <dbReference type="Proteomes" id="UP000245802"/>
    </source>
</evidence>
<evidence type="ECO:0000256" key="3">
    <source>
        <dbReference type="ARBA" id="ARBA00022695"/>
    </source>
</evidence>
<comment type="similarity">
    <text evidence="1">Belongs to the UDPGP type 1 family.</text>
</comment>
<organism evidence="4 5">
    <name type="scientific">Gemmata obscuriglobus</name>
    <dbReference type="NCBI Taxonomy" id="114"/>
    <lineage>
        <taxon>Bacteria</taxon>
        <taxon>Pseudomonadati</taxon>
        <taxon>Planctomycetota</taxon>
        <taxon>Planctomycetia</taxon>
        <taxon>Gemmatales</taxon>
        <taxon>Gemmataceae</taxon>
        <taxon>Gemmata</taxon>
    </lineage>
</organism>
<keyword evidence="3" id="KW-0548">Nucleotidyltransferase</keyword>
<dbReference type="Gene3D" id="3.90.550.10">
    <property type="entry name" value="Spore Coat Polysaccharide Biosynthesis Protein SpsA, Chain A"/>
    <property type="match status" value="1"/>
</dbReference>
<sequence length="458" mass="49500">MPPAPAELAQHLTAHGQEHILHGWDRLSDAERTVLIEQVTGINFGALHDLYTAHDTAPAALPPRSAIGPLPVLPRAATPEAHAIGEEALRRGEVAVLLVAGGQGSRLGFDQPKGMYPVGPVSKATLFQVHAEKVLAVSRRYGRPVPFLVMTSQATHSETEAFFRANNFFGLAPEDVVFFRQGTMPAVDIATGRLLLEAPGKLFLSPNGHGGTLTALRETGTLAQMQARGIRHVFYFQVDNPLVKVCDPDFLGNHIRAESEASSKVVYKEQPGEKVGILAVVNGRCAIVEYSDLPAEMAAERTEDGTLRFRAGNPAIHLFDLGFLERVTGAGGLTYHVARKKVPHLDPATGDYVSPTKENALKFELFIFDALPMADRWVAMETSREEEFAPLKNATGADSPETVHRAMSALHASWLRRAGATVPEGAAVEISPLFALDPEECGRKMAPGTQVSASAYFR</sequence>
<evidence type="ECO:0000313" key="4">
    <source>
        <dbReference type="EMBL" id="AWM37684.1"/>
    </source>
</evidence>
<dbReference type="GO" id="GO:0070569">
    <property type="term" value="F:uridylyltransferase activity"/>
    <property type="evidence" value="ECO:0007669"/>
    <property type="project" value="InterPro"/>
</dbReference>
<dbReference type="PANTHER" id="PTHR11952:SF2">
    <property type="entry name" value="LD24639P"/>
    <property type="match status" value="1"/>
</dbReference>
<evidence type="ECO:0000256" key="2">
    <source>
        <dbReference type="ARBA" id="ARBA00022679"/>
    </source>
</evidence>
<dbReference type="InterPro" id="IPR029044">
    <property type="entry name" value="Nucleotide-diphossugar_trans"/>
</dbReference>
<dbReference type="InterPro" id="IPR039741">
    <property type="entry name" value="UDP-sugar_pyrophosphorylase"/>
</dbReference>
<dbReference type="EMBL" id="CP025958">
    <property type="protein sequence ID" value="AWM37684.1"/>
    <property type="molecule type" value="Genomic_DNA"/>
</dbReference>
<reference evidence="4 5" key="1">
    <citation type="submission" date="2018-01" db="EMBL/GenBank/DDBJ databases">
        <title>G. obscuriglobus.</title>
        <authorList>
            <person name="Franke J."/>
            <person name="Blomberg W."/>
            <person name="Selmecki A."/>
        </authorList>
    </citation>
    <scope>NUCLEOTIDE SEQUENCE [LARGE SCALE GENOMIC DNA]</scope>
    <source>
        <strain evidence="4 5">DSM 5831</strain>
    </source>
</reference>
<protein>
    <submittedName>
        <fullName evidence="4">UDPGP type 1 family protein</fullName>
    </submittedName>
</protein>
<keyword evidence="5" id="KW-1185">Reference proteome</keyword>
<dbReference type="Pfam" id="PF01704">
    <property type="entry name" value="UDPGP"/>
    <property type="match status" value="1"/>
</dbReference>
<dbReference type="PANTHER" id="PTHR11952">
    <property type="entry name" value="UDP- GLUCOSE PYROPHOSPHORYLASE"/>
    <property type="match status" value="1"/>
</dbReference>
<dbReference type="KEGG" id="gog:C1280_12260"/>